<dbReference type="PROSITE" id="PS50076">
    <property type="entry name" value="DNAJ_2"/>
    <property type="match status" value="1"/>
</dbReference>
<dbReference type="Proteomes" id="UP000033607">
    <property type="component" value="Unassembled WGS sequence"/>
</dbReference>
<gene>
    <name evidence="3" type="ORF">WN50_22510</name>
</gene>
<dbReference type="InterPro" id="IPR036869">
    <property type="entry name" value="J_dom_sf"/>
</dbReference>
<organism evidence="3 4">
    <name type="scientific">Limnoraphis robusta CS-951</name>
    <dbReference type="NCBI Taxonomy" id="1637645"/>
    <lineage>
        <taxon>Bacteria</taxon>
        <taxon>Bacillati</taxon>
        <taxon>Cyanobacteriota</taxon>
        <taxon>Cyanophyceae</taxon>
        <taxon>Oscillatoriophycideae</taxon>
        <taxon>Oscillatoriales</taxon>
        <taxon>Sirenicapillariaceae</taxon>
        <taxon>Limnoraphis</taxon>
    </lineage>
</organism>
<evidence type="ECO:0000259" key="2">
    <source>
        <dbReference type="PROSITE" id="PS50076"/>
    </source>
</evidence>
<sequence>MDEIEYYYRILNLQPGASLDDVKQAYRNLALIWHPDRYPHDSRLQAEAEQKFKEINYAYVYLRSRLSDPQVSVYVQRTPQPAPSSSPEATDFNFQTARVARDSPTPVDSPVSSPDTPLIPWGWLTGTFLGYTLIGWILTMLSIPLWNEILALILWLTSAISASSGKRFEHSWFMALMVAGGIAGWVAGNQAGGIVTGTVWAVIGVVLGAIAGSEAKIQAILWILTIAGISAIAGLVAGSKTGDWRGALLGGMLGALIGTTMGMVSDKAFSEAKTRSKIGAGSVFGFGFGAWLGAWAGAGQNAVIRAIEKTGLEVIFGTWGAITVISGVIAQMVSGEKLLESFNEFYTFIILATTSGLGLSLGYWLANRG</sequence>
<keyword evidence="1" id="KW-1133">Transmembrane helix</keyword>
<dbReference type="EMBL" id="LATL02000243">
    <property type="protein sequence ID" value="KKD35936.2"/>
    <property type="molecule type" value="Genomic_DNA"/>
</dbReference>
<dbReference type="CDD" id="cd06257">
    <property type="entry name" value="DnaJ"/>
    <property type="match status" value="1"/>
</dbReference>
<feature type="transmembrane region" description="Helical" evidence="1">
    <location>
        <begin position="345"/>
        <end position="366"/>
    </location>
</feature>
<feature type="transmembrane region" description="Helical" evidence="1">
    <location>
        <begin position="171"/>
        <end position="188"/>
    </location>
</feature>
<feature type="transmembrane region" description="Helical" evidence="1">
    <location>
        <begin position="314"/>
        <end position="333"/>
    </location>
</feature>
<dbReference type="PRINTS" id="PR00625">
    <property type="entry name" value="JDOMAIN"/>
</dbReference>
<dbReference type="PANTHER" id="PTHR43948:SF10">
    <property type="entry name" value="MRJ, ISOFORM E"/>
    <property type="match status" value="1"/>
</dbReference>
<dbReference type="GO" id="GO:0051082">
    <property type="term" value="F:unfolded protein binding"/>
    <property type="evidence" value="ECO:0007669"/>
    <property type="project" value="TreeGrafter"/>
</dbReference>
<dbReference type="OrthoDB" id="9779889at2"/>
<protein>
    <submittedName>
        <fullName evidence="3">Molecular chaperone DnaJ</fullName>
    </submittedName>
</protein>
<dbReference type="GO" id="GO:0051087">
    <property type="term" value="F:protein-folding chaperone binding"/>
    <property type="evidence" value="ECO:0007669"/>
    <property type="project" value="TreeGrafter"/>
</dbReference>
<dbReference type="PANTHER" id="PTHR43948">
    <property type="entry name" value="DNAJ HOMOLOG SUBFAMILY B"/>
    <property type="match status" value="1"/>
</dbReference>
<feature type="transmembrane region" description="Helical" evidence="1">
    <location>
        <begin position="145"/>
        <end position="164"/>
    </location>
</feature>
<dbReference type="RefSeq" id="WP_049560567.1">
    <property type="nucleotide sequence ID" value="NZ_LATL02000243.1"/>
</dbReference>
<feature type="transmembrane region" description="Helical" evidence="1">
    <location>
        <begin position="276"/>
        <end position="294"/>
    </location>
</feature>
<dbReference type="Pfam" id="PF00226">
    <property type="entry name" value="DnaJ"/>
    <property type="match status" value="1"/>
</dbReference>
<dbReference type="InterPro" id="IPR001623">
    <property type="entry name" value="DnaJ_domain"/>
</dbReference>
<dbReference type="GO" id="GO:0005737">
    <property type="term" value="C:cytoplasm"/>
    <property type="evidence" value="ECO:0007669"/>
    <property type="project" value="TreeGrafter"/>
</dbReference>
<feature type="transmembrane region" description="Helical" evidence="1">
    <location>
        <begin position="244"/>
        <end position="264"/>
    </location>
</feature>
<keyword evidence="1" id="KW-0812">Transmembrane</keyword>
<dbReference type="SMART" id="SM00271">
    <property type="entry name" value="DnaJ"/>
    <property type="match status" value="1"/>
</dbReference>
<dbReference type="AlphaFoldDB" id="A0A0F5YAE7"/>
<keyword evidence="1" id="KW-0472">Membrane</keyword>
<dbReference type="SUPFAM" id="SSF46565">
    <property type="entry name" value="Chaperone J-domain"/>
    <property type="match status" value="1"/>
</dbReference>
<evidence type="ECO:0000313" key="4">
    <source>
        <dbReference type="Proteomes" id="UP000033607"/>
    </source>
</evidence>
<name>A0A0F5YAE7_9CYAN</name>
<comment type="caution">
    <text evidence="3">The sequence shown here is derived from an EMBL/GenBank/DDBJ whole genome shotgun (WGS) entry which is preliminary data.</text>
</comment>
<feature type="domain" description="J" evidence="2">
    <location>
        <begin position="6"/>
        <end position="78"/>
    </location>
</feature>
<reference evidence="3 4" key="1">
    <citation type="submission" date="2015-06" db="EMBL/GenBank/DDBJ databases">
        <title>Draft genome assembly of filamentous brackish cyanobacterium Limnoraphis robusta strain CS-951.</title>
        <authorList>
            <person name="Willis A."/>
            <person name="Parks M."/>
            <person name="Burford M.A."/>
        </authorList>
    </citation>
    <scope>NUCLEOTIDE SEQUENCE [LARGE SCALE GENOMIC DNA]</scope>
    <source>
        <strain evidence="3 4">CS-951</strain>
    </source>
</reference>
<evidence type="ECO:0000256" key="1">
    <source>
        <dbReference type="SAM" id="Phobius"/>
    </source>
</evidence>
<dbReference type="Gene3D" id="1.10.287.110">
    <property type="entry name" value="DnaJ domain"/>
    <property type="match status" value="1"/>
</dbReference>
<feature type="transmembrane region" description="Helical" evidence="1">
    <location>
        <begin position="219"/>
        <end position="238"/>
    </location>
</feature>
<evidence type="ECO:0000313" key="3">
    <source>
        <dbReference type="EMBL" id="KKD35936.2"/>
    </source>
</evidence>
<dbReference type="GO" id="GO:0044183">
    <property type="term" value="F:protein folding chaperone"/>
    <property type="evidence" value="ECO:0007669"/>
    <property type="project" value="TreeGrafter"/>
</dbReference>
<accession>A0A0F5YAE7</accession>
<feature type="transmembrane region" description="Helical" evidence="1">
    <location>
        <begin position="194"/>
        <end position="212"/>
    </location>
</feature>
<dbReference type="PATRIC" id="fig|1637645.4.peg.4831"/>
<proteinExistence type="predicted"/>